<dbReference type="PANTHER" id="PTHR10663:SF373">
    <property type="entry name" value="PH AND SEC7 DOMAIN-CONTAINING PROTEIN C11E3.11C"/>
    <property type="match status" value="1"/>
</dbReference>
<organism evidence="4 5">
    <name type="scientific">Leucosporidium creatinivorum</name>
    <dbReference type="NCBI Taxonomy" id="106004"/>
    <lineage>
        <taxon>Eukaryota</taxon>
        <taxon>Fungi</taxon>
        <taxon>Dikarya</taxon>
        <taxon>Basidiomycota</taxon>
        <taxon>Pucciniomycotina</taxon>
        <taxon>Microbotryomycetes</taxon>
        <taxon>Leucosporidiales</taxon>
        <taxon>Leucosporidium</taxon>
    </lineage>
</organism>
<dbReference type="STRING" id="106004.A0A1Y2FYZ7"/>
<feature type="compositionally biased region" description="Gly residues" evidence="1">
    <location>
        <begin position="1351"/>
        <end position="1360"/>
    </location>
</feature>
<protein>
    <recommendedName>
        <fullName evidence="6">SEC7 domain-containing protein</fullName>
    </recommendedName>
</protein>
<feature type="domain" description="PH" evidence="2">
    <location>
        <begin position="1175"/>
        <end position="1300"/>
    </location>
</feature>
<dbReference type="InterPro" id="IPR000904">
    <property type="entry name" value="Sec7_dom"/>
</dbReference>
<feature type="compositionally biased region" description="Polar residues" evidence="1">
    <location>
        <begin position="1"/>
        <end position="20"/>
    </location>
</feature>
<feature type="compositionally biased region" description="Polar residues" evidence="1">
    <location>
        <begin position="329"/>
        <end position="342"/>
    </location>
</feature>
<feature type="region of interest" description="Disordered" evidence="1">
    <location>
        <begin position="1320"/>
        <end position="1360"/>
    </location>
</feature>
<feature type="compositionally biased region" description="Basic and acidic residues" evidence="1">
    <location>
        <begin position="536"/>
        <end position="546"/>
    </location>
</feature>
<dbReference type="Proteomes" id="UP000193467">
    <property type="component" value="Unassembled WGS sequence"/>
</dbReference>
<dbReference type="SMART" id="SM00222">
    <property type="entry name" value="Sec7"/>
    <property type="match status" value="1"/>
</dbReference>
<feature type="compositionally biased region" description="Basic and acidic residues" evidence="1">
    <location>
        <begin position="402"/>
        <end position="415"/>
    </location>
</feature>
<name>A0A1Y2FYZ7_9BASI</name>
<comment type="caution">
    <text evidence="4">The sequence shown here is derived from an EMBL/GenBank/DDBJ whole genome shotgun (WGS) entry which is preliminary data.</text>
</comment>
<dbReference type="PROSITE" id="PS50003">
    <property type="entry name" value="PH_DOMAIN"/>
    <property type="match status" value="1"/>
</dbReference>
<dbReference type="Gene3D" id="1.10.1000.11">
    <property type="entry name" value="Arf Nucleotide-binding Site Opener,domain 2"/>
    <property type="match status" value="1"/>
</dbReference>
<feature type="compositionally biased region" description="Basic and acidic residues" evidence="1">
    <location>
        <begin position="132"/>
        <end position="144"/>
    </location>
</feature>
<proteinExistence type="predicted"/>
<feature type="compositionally biased region" description="Polar residues" evidence="1">
    <location>
        <begin position="1335"/>
        <end position="1349"/>
    </location>
</feature>
<feature type="domain" description="SEC7" evidence="3">
    <location>
        <begin position="758"/>
        <end position="919"/>
    </location>
</feature>
<feature type="compositionally biased region" description="Basic and acidic residues" evidence="1">
    <location>
        <begin position="244"/>
        <end position="266"/>
    </location>
</feature>
<accession>A0A1Y2FYZ7</accession>
<dbReference type="Pfam" id="PF01369">
    <property type="entry name" value="Sec7"/>
    <property type="match status" value="1"/>
</dbReference>
<dbReference type="PANTHER" id="PTHR10663">
    <property type="entry name" value="GUANYL-NUCLEOTIDE EXCHANGE FACTOR"/>
    <property type="match status" value="1"/>
</dbReference>
<dbReference type="Gene3D" id="2.30.29.30">
    <property type="entry name" value="Pleckstrin-homology domain (PH domain)/Phosphotyrosine-binding domain (PTB)"/>
    <property type="match status" value="1"/>
</dbReference>
<dbReference type="InterPro" id="IPR001849">
    <property type="entry name" value="PH_domain"/>
</dbReference>
<feature type="compositionally biased region" description="Polar residues" evidence="1">
    <location>
        <begin position="947"/>
        <end position="958"/>
    </location>
</feature>
<sequence length="1581" mass="168716">MSSNRWSRQLLPTSSNLSAQDRSERRLSRLSPSDFDSILNSDKTIVLAGRDESQLGRAPKASLDPIAPDELDEPSFPSTSSDNRIPTASSHSQLPPPPPPPTTPDSTRRRSLARDSPATASSPDLAGARRRAQAELAKKAEVKGKSIAVDSKAAQQQEEQEELEPPPTPTKDHNNATFSSLSPTRSRTQAAPNHSSPSRTRSHTSPAPPDGPAPIFAKLSVPADLNGGAEPSGSRISTLSSYVHVDRPSEEPKMDSRNRWGRDTRYDSVASLALDSSPKRRKAGFGLGGGGGDDDSQKSTFSNTMRKTSRFFRKFGGSSTPAPAAKTGGTVSTPNTPIANTFASPSPPPPVPAVPASYARRPSASRPSTSPQSNRTIEAPPCKSSIDITIDSPKLSTSAEPMVRERSSKSLSPKETRRRSLSMNSASAAAKLGLGVAGSDRLGAPPAPKRVPSRSEEERLKKELQRWKLDLDGVLGSIGDGVGGISPDLSARSSSPSGQTPPTPAVPTPRVDLPAFAPLESAFMGRSTSTPPRRPTWNEEWAHGEEPVVTQRSASLPTSSLSPLPPLPSGASAEESPEPPSILTVPEQPDSSPVELLASPAMESAEQSPANTRDESSSSSKTPSALPAVLPDGPESIARRHSLNQEGLGLGLGLATITESAHSRDSSLANPDTTPRRPHTADASIPPFVVTKSPSPSTNGAPAPPSSTTPKLSNTRNKAVRQSVVTYPTVARTGSLPGSRTGSTVSLGSDPSLRRGGHKSAEQGLSAGEDLSSEALEEKARVAAQRCWDEDTSFLEPKKIAEWLGSSRPLNAESLRIYIHFFDFTGLRLDLAFRRLCGKLYLKAETQQVDRILAQFSRRFWENNPSAIYGSADVVHAVSYSLLLLNTDLHVVDTDRRMTKNQFVRNTLSAISMQSDDPEIDTTPALLFRPTTRDESEPVDNVFGGDASTSRKSLDQTMSRNSSVVSWSASTPGGSPKLTRESPHHSHQQVNMLRNESSATVNSSGSQRSIDIALESTLKEMYTAIKAQPIFQPLSSTLSLPESHSRSSISLTPSSSPYATWNGVNRSASRRSATSTISGSSAAFKRSSVRGFGNFLGTSSSIELGRSSSPTPSAATSISDDNFSTAYGASHHHVPTIGFANSLSHTIIREQHEDDSKSDDGVSVTDEELALLGAPWAKEGLLHRKHYWESVGKRAKEKNWLQAFIVVSAGELRMFRFDGAGSSRGGGGGMGGGDWTSNAQSVGEVSLTHALCSAMPPPGYSRDRPHCFVLTLPDGGSYFFQAGTQDLVAEWVSTCNYWSARLSKEPLSGGVSNMEYGWNRVTPGKGDDDREETMSIRSSHSRMSYQPSLSGFGGERGGGNPNDRLVINDWKPPNAPLGASTLSEDAQLDNLKRHVGIVKAELAHHNTLRAPMSKLYSSRSVNSAKAAANWERKSQHLLAEIVKYQTYIEALTSAVKLRALKRGQKEVEHMLESADDVDDDVVISPTDGPGEGAFAMPLAGASSEQARMEEYDGSDSGTELEVGAEEEPTEERTRRASTLKGRPANLSLASVASGGTSGDDVFLDAQGSTPTELGAPISARD</sequence>
<evidence type="ECO:0000259" key="3">
    <source>
        <dbReference type="PROSITE" id="PS50190"/>
    </source>
</evidence>
<feature type="compositionally biased region" description="Polar residues" evidence="1">
    <location>
        <begin position="988"/>
        <end position="1006"/>
    </location>
</feature>
<dbReference type="InterPro" id="IPR041681">
    <property type="entry name" value="PH_9"/>
</dbReference>
<dbReference type="GO" id="GO:0005085">
    <property type="term" value="F:guanyl-nucleotide exchange factor activity"/>
    <property type="evidence" value="ECO:0007669"/>
    <property type="project" value="InterPro"/>
</dbReference>
<feature type="compositionally biased region" description="Low complexity" evidence="1">
    <location>
        <begin position="485"/>
        <end position="498"/>
    </location>
</feature>
<feature type="region of interest" description="Disordered" evidence="1">
    <location>
        <begin position="1038"/>
        <end position="1080"/>
    </location>
</feature>
<dbReference type="SMART" id="SM00233">
    <property type="entry name" value="PH"/>
    <property type="match status" value="1"/>
</dbReference>
<feature type="region of interest" description="Disordered" evidence="1">
    <location>
        <begin position="1500"/>
        <end position="1581"/>
    </location>
</feature>
<dbReference type="Pfam" id="PF15410">
    <property type="entry name" value="PH_9"/>
    <property type="match status" value="1"/>
</dbReference>
<feature type="region of interest" description="Disordered" evidence="1">
    <location>
        <begin position="476"/>
        <end position="644"/>
    </location>
</feature>
<feature type="region of interest" description="Disordered" evidence="1">
    <location>
        <begin position="659"/>
        <end position="772"/>
    </location>
</feature>
<evidence type="ECO:0000313" key="5">
    <source>
        <dbReference type="Proteomes" id="UP000193467"/>
    </source>
</evidence>
<gene>
    <name evidence="4" type="ORF">BCR35DRAFT_288045</name>
</gene>
<feature type="compositionally biased region" description="Polar residues" evidence="1">
    <location>
        <begin position="175"/>
        <end position="193"/>
    </location>
</feature>
<dbReference type="FunCoup" id="A0A1Y2FYZ7">
    <property type="interactions" value="26"/>
</dbReference>
<dbReference type="EMBL" id="MCGR01000006">
    <property type="protein sequence ID" value="ORY89348.1"/>
    <property type="molecule type" value="Genomic_DNA"/>
</dbReference>
<dbReference type="InParanoid" id="A0A1Y2FYZ7"/>
<evidence type="ECO:0000256" key="1">
    <source>
        <dbReference type="SAM" id="MobiDB-lite"/>
    </source>
</evidence>
<feature type="compositionally biased region" description="Basic and acidic residues" evidence="1">
    <location>
        <begin position="1325"/>
        <end position="1334"/>
    </location>
</feature>
<dbReference type="OrthoDB" id="2157641at2759"/>
<dbReference type="InterPro" id="IPR023394">
    <property type="entry name" value="Sec7_C_sf"/>
</dbReference>
<dbReference type="InterPro" id="IPR035999">
    <property type="entry name" value="Sec7_dom_sf"/>
</dbReference>
<evidence type="ECO:0008006" key="6">
    <source>
        <dbReference type="Google" id="ProtNLM"/>
    </source>
</evidence>
<dbReference type="SUPFAM" id="SSF48425">
    <property type="entry name" value="Sec7 domain"/>
    <property type="match status" value="1"/>
</dbReference>
<feature type="region of interest" description="Disordered" evidence="1">
    <location>
        <begin position="1"/>
        <end position="460"/>
    </location>
</feature>
<feature type="compositionally biased region" description="Low complexity" evidence="1">
    <location>
        <begin position="959"/>
        <end position="970"/>
    </location>
</feature>
<feature type="compositionally biased region" description="Polar residues" evidence="1">
    <location>
        <begin position="736"/>
        <end position="749"/>
    </location>
</feature>
<feature type="compositionally biased region" description="Polar residues" evidence="1">
    <location>
        <begin position="708"/>
        <end position="717"/>
    </location>
</feature>
<feature type="compositionally biased region" description="Low complexity" evidence="1">
    <location>
        <begin position="1046"/>
        <end position="1056"/>
    </location>
</feature>
<keyword evidence="5" id="KW-1185">Reference proteome</keyword>
<dbReference type="GO" id="GO:0032012">
    <property type="term" value="P:regulation of ARF protein signal transduction"/>
    <property type="evidence" value="ECO:0007669"/>
    <property type="project" value="InterPro"/>
</dbReference>
<feature type="compositionally biased region" description="Low complexity" evidence="1">
    <location>
        <begin position="553"/>
        <end position="562"/>
    </location>
</feature>
<feature type="compositionally biased region" description="Polar residues" evidence="1">
    <location>
        <begin position="692"/>
        <end position="701"/>
    </location>
</feature>
<feature type="compositionally biased region" description="Pro residues" evidence="1">
    <location>
        <begin position="94"/>
        <end position="103"/>
    </location>
</feature>
<dbReference type="PROSITE" id="PS50190">
    <property type="entry name" value="SEC7"/>
    <property type="match status" value="1"/>
</dbReference>
<evidence type="ECO:0000259" key="2">
    <source>
        <dbReference type="PROSITE" id="PS50003"/>
    </source>
</evidence>
<feature type="compositionally biased region" description="Low complexity" evidence="1">
    <location>
        <begin position="354"/>
        <end position="371"/>
    </location>
</feature>
<feature type="region of interest" description="Disordered" evidence="1">
    <location>
        <begin position="931"/>
        <end position="1006"/>
    </location>
</feature>
<feature type="compositionally biased region" description="Low complexity" evidence="1">
    <location>
        <begin position="1066"/>
        <end position="1080"/>
    </location>
</feature>
<reference evidence="4 5" key="1">
    <citation type="submission" date="2016-07" db="EMBL/GenBank/DDBJ databases">
        <title>Pervasive Adenine N6-methylation of Active Genes in Fungi.</title>
        <authorList>
            <consortium name="DOE Joint Genome Institute"/>
            <person name="Mondo S.J."/>
            <person name="Dannebaum R.O."/>
            <person name="Kuo R.C."/>
            <person name="Labutti K."/>
            <person name="Haridas S."/>
            <person name="Kuo A."/>
            <person name="Salamov A."/>
            <person name="Ahrendt S.R."/>
            <person name="Lipzen A."/>
            <person name="Sullivan W."/>
            <person name="Andreopoulos W.B."/>
            <person name="Clum A."/>
            <person name="Lindquist E."/>
            <person name="Daum C."/>
            <person name="Ramamoorthy G.K."/>
            <person name="Gryganskyi A."/>
            <person name="Culley D."/>
            <person name="Magnuson J.K."/>
            <person name="James T.Y."/>
            <person name="O'Malley M.A."/>
            <person name="Stajich J.E."/>
            <person name="Spatafora J.W."/>
            <person name="Visel A."/>
            <person name="Grigoriev I.V."/>
        </authorList>
    </citation>
    <scope>NUCLEOTIDE SEQUENCE [LARGE SCALE GENOMIC DNA]</scope>
    <source>
        <strain evidence="4 5">62-1032</strain>
    </source>
</reference>
<feature type="compositionally biased region" description="Low complexity" evidence="1">
    <location>
        <begin position="194"/>
        <end position="205"/>
    </location>
</feature>
<evidence type="ECO:0000313" key="4">
    <source>
        <dbReference type="EMBL" id="ORY89348.1"/>
    </source>
</evidence>
<dbReference type="SUPFAM" id="SSF50729">
    <property type="entry name" value="PH domain-like"/>
    <property type="match status" value="1"/>
</dbReference>
<dbReference type="InterPro" id="IPR011993">
    <property type="entry name" value="PH-like_dom_sf"/>
</dbReference>
<feature type="compositionally biased region" description="Polar residues" evidence="1">
    <location>
        <begin position="76"/>
        <end position="93"/>
    </location>
</feature>